<keyword evidence="5" id="KW-1185">Reference proteome</keyword>
<dbReference type="InterPro" id="IPR057326">
    <property type="entry name" value="KR_dom"/>
</dbReference>
<sequence length="255" mass="25946">MAGRVEGKVALVTGAGSGLGAETARRLAREGAAVVLTDISADAGQAVADGIADAGGKALFLTQNVADQARWAEVVAETLKAFGRLDVLVNNAGVAGGGPLLETTFEAWRQLMDINLDGVFLGMKAAAPVMVEAGRGSIINLSSILGKVGSPGAPAYCASKGGVALLSKATALELAPFGVRVNSVHPGFIETPMVAGALRDVENANEMRDMIISRHALGRLGVPREIADGIVFLASDESSFMTGAELVIDGGYTAA</sequence>
<evidence type="ECO:0000313" key="4">
    <source>
        <dbReference type="EMBL" id="MFD1189011.1"/>
    </source>
</evidence>
<accession>A0ABW3SYK7</accession>
<dbReference type="SMART" id="SM00822">
    <property type="entry name" value="PKS_KR"/>
    <property type="match status" value="1"/>
</dbReference>
<dbReference type="GO" id="GO:0016491">
    <property type="term" value="F:oxidoreductase activity"/>
    <property type="evidence" value="ECO:0007669"/>
    <property type="project" value="UniProtKB-KW"/>
</dbReference>
<dbReference type="InterPro" id="IPR002347">
    <property type="entry name" value="SDR_fam"/>
</dbReference>
<dbReference type="PRINTS" id="PR00081">
    <property type="entry name" value="GDHRDH"/>
</dbReference>
<dbReference type="PANTHER" id="PTHR42760">
    <property type="entry name" value="SHORT-CHAIN DEHYDROGENASES/REDUCTASES FAMILY MEMBER"/>
    <property type="match status" value="1"/>
</dbReference>
<gene>
    <name evidence="4" type="ORF">ACFQ27_00340</name>
</gene>
<dbReference type="Gene3D" id="3.40.50.720">
    <property type="entry name" value="NAD(P)-binding Rossmann-like Domain"/>
    <property type="match status" value="1"/>
</dbReference>
<dbReference type="InterPro" id="IPR036291">
    <property type="entry name" value="NAD(P)-bd_dom_sf"/>
</dbReference>
<dbReference type="RefSeq" id="WP_374345642.1">
    <property type="nucleotide sequence ID" value="NZ_JBHTLQ010000001.1"/>
</dbReference>
<name>A0ABW3SYK7_9CAUL</name>
<dbReference type="EC" id="1.1.1.-" evidence="4"/>
<keyword evidence="2 4" id="KW-0560">Oxidoreductase</keyword>
<organism evidence="4 5">
    <name type="scientific">Phenylobacterium conjunctum</name>
    <dbReference type="NCBI Taxonomy" id="1298959"/>
    <lineage>
        <taxon>Bacteria</taxon>
        <taxon>Pseudomonadati</taxon>
        <taxon>Pseudomonadota</taxon>
        <taxon>Alphaproteobacteria</taxon>
        <taxon>Caulobacterales</taxon>
        <taxon>Caulobacteraceae</taxon>
        <taxon>Phenylobacterium</taxon>
    </lineage>
</organism>
<dbReference type="Proteomes" id="UP001597216">
    <property type="component" value="Unassembled WGS sequence"/>
</dbReference>
<dbReference type="PRINTS" id="PR00080">
    <property type="entry name" value="SDRFAMILY"/>
</dbReference>
<comment type="caution">
    <text evidence="4">The sequence shown here is derived from an EMBL/GenBank/DDBJ whole genome shotgun (WGS) entry which is preliminary data.</text>
</comment>
<reference evidence="5" key="1">
    <citation type="journal article" date="2019" name="Int. J. Syst. Evol. Microbiol.">
        <title>The Global Catalogue of Microorganisms (GCM) 10K type strain sequencing project: providing services to taxonomists for standard genome sequencing and annotation.</title>
        <authorList>
            <consortium name="The Broad Institute Genomics Platform"/>
            <consortium name="The Broad Institute Genome Sequencing Center for Infectious Disease"/>
            <person name="Wu L."/>
            <person name="Ma J."/>
        </authorList>
    </citation>
    <scope>NUCLEOTIDE SEQUENCE [LARGE SCALE GENOMIC DNA]</scope>
    <source>
        <strain evidence="5">CCUG 55074</strain>
    </source>
</reference>
<evidence type="ECO:0000313" key="5">
    <source>
        <dbReference type="Proteomes" id="UP001597216"/>
    </source>
</evidence>
<dbReference type="PANTHER" id="PTHR42760:SF133">
    <property type="entry name" value="3-OXOACYL-[ACYL-CARRIER-PROTEIN] REDUCTASE"/>
    <property type="match status" value="1"/>
</dbReference>
<proteinExistence type="inferred from homology"/>
<dbReference type="Pfam" id="PF13561">
    <property type="entry name" value="adh_short_C2"/>
    <property type="match status" value="1"/>
</dbReference>
<dbReference type="PROSITE" id="PS00061">
    <property type="entry name" value="ADH_SHORT"/>
    <property type="match status" value="1"/>
</dbReference>
<evidence type="ECO:0000256" key="2">
    <source>
        <dbReference type="ARBA" id="ARBA00023002"/>
    </source>
</evidence>
<dbReference type="SUPFAM" id="SSF51735">
    <property type="entry name" value="NAD(P)-binding Rossmann-fold domains"/>
    <property type="match status" value="1"/>
</dbReference>
<feature type="domain" description="Ketoreductase" evidence="3">
    <location>
        <begin position="8"/>
        <end position="191"/>
    </location>
</feature>
<comment type="similarity">
    <text evidence="1">Belongs to the short-chain dehydrogenases/reductases (SDR) family.</text>
</comment>
<dbReference type="NCBIfam" id="NF005559">
    <property type="entry name" value="PRK07231.1"/>
    <property type="match status" value="1"/>
</dbReference>
<dbReference type="InterPro" id="IPR020904">
    <property type="entry name" value="Sc_DH/Rdtase_CS"/>
</dbReference>
<dbReference type="EMBL" id="JBHTLQ010000001">
    <property type="protein sequence ID" value="MFD1189011.1"/>
    <property type="molecule type" value="Genomic_DNA"/>
</dbReference>
<protein>
    <submittedName>
        <fullName evidence="4">SDR family NAD(P)-dependent oxidoreductase</fullName>
        <ecNumber evidence="4">1.1.1.-</ecNumber>
    </submittedName>
</protein>
<evidence type="ECO:0000259" key="3">
    <source>
        <dbReference type="SMART" id="SM00822"/>
    </source>
</evidence>
<evidence type="ECO:0000256" key="1">
    <source>
        <dbReference type="ARBA" id="ARBA00006484"/>
    </source>
</evidence>